<name>A0A8J3EAU3_9PROT</name>
<dbReference type="AlphaFoldDB" id="A0A8J3EAU3"/>
<dbReference type="RefSeq" id="WP_188898024.1">
    <property type="nucleotide sequence ID" value="NZ_BMKS01000001.1"/>
</dbReference>
<dbReference type="GO" id="GO:0006749">
    <property type="term" value="P:glutathione metabolic process"/>
    <property type="evidence" value="ECO:0007669"/>
    <property type="project" value="TreeGrafter"/>
</dbReference>
<comment type="caution">
    <text evidence="2">The sequence shown here is derived from an EMBL/GenBank/DDBJ whole genome shotgun (WGS) entry which is preliminary data.</text>
</comment>
<evidence type="ECO:0000313" key="2">
    <source>
        <dbReference type="EMBL" id="GGG19554.1"/>
    </source>
</evidence>
<feature type="domain" description="Hydantoinase B/oxoprolinase" evidence="1">
    <location>
        <begin position="5"/>
        <end position="524"/>
    </location>
</feature>
<organism evidence="2 3">
    <name type="scientific">Caldovatus sediminis</name>
    <dbReference type="NCBI Taxonomy" id="2041189"/>
    <lineage>
        <taxon>Bacteria</taxon>
        <taxon>Pseudomonadati</taxon>
        <taxon>Pseudomonadota</taxon>
        <taxon>Alphaproteobacteria</taxon>
        <taxon>Acetobacterales</taxon>
        <taxon>Roseomonadaceae</taxon>
        <taxon>Caldovatus</taxon>
    </lineage>
</organism>
<dbReference type="GO" id="GO:0017168">
    <property type="term" value="F:5-oxoprolinase (ATP-hydrolyzing) activity"/>
    <property type="evidence" value="ECO:0007669"/>
    <property type="project" value="TreeGrafter"/>
</dbReference>
<proteinExistence type="predicted"/>
<dbReference type="Proteomes" id="UP000597507">
    <property type="component" value="Unassembled WGS sequence"/>
</dbReference>
<dbReference type="PANTHER" id="PTHR11365">
    <property type="entry name" value="5-OXOPROLINASE RELATED"/>
    <property type="match status" value="1"/>
</dbReference>
<dbReference type="EMBL" id="BMKS01000001">
    <property type="protein sequence ID" value="GGG19554.1"/>
    <property type="molecule type" value="Genomic_DNA"/>
</dbReference>
<accession>A0A8J3EAU3</accession>
<dbReference type="GO" id="GO:0005829">
    <property type="term" value="C:cytosol"/>
    <property type="evidence" value="ECO:0007669"/>
    <property type="project" value="TreeGrafter"/>
</dbReference>
<dbReference type="InterPro" id="IPR003692">
    <property type="entry name" value="Hydantoinase_B"/>
</dbReference>
<evidence type="ECO:0000313" key="3">
    <source>
        <dbReference type="Proteomes" id="UP000597507"/>
    </source>
</evidence>
<evidence type="ECO:0000259" key="1">
    <source>
        <dbReference type="Pfam" id="PF02538"/>
    </source>
</evidence>
<reference evidence="2 3" key="1">
    <citation type="journal article" date="2014" name="Int. J. Syst. Evol. Microbiol.">
        <title>Complete genome sequence of Corynebacterium casei LMG S-19264T (=DSM 44701T), isolated from a smear-ripened cheese.</title>
        <authorList>
            <consortium name="US DOE Joint Genome Institute (JGI-PGF)"/>
            <person name="Walter F."/>
            <person name="Albersmeier A."/>
            <person name="Kalinowski J."/>
            <person name="Ruckert C."/>
        </authorList>
    </citation>
    <scope>NUCLEOTIDE SEQUENCE [LARGE SCALE GENOMIC DNA]</scope>
    <source>
        <strain evidence="2 3">CGMCC 1.16330</strain>
    </source>
</reference>
<sequence length="558" mass="60369">MSAIDPVTLTVVWNSFVSIADEMGGALRRTAFSEAVREGEDFSTGLFDRQGRLIAQGNFTPGHLGAMPYAVRNALRYVPPEQLEPGDMVVTNDSFLGGGHFPDVFFVAPVFDGARRLIGYTVNTAHHVDMGGAHPGSEAVQGVTEAFAEGLRILPVKLVRRGEFDPDLLRVILANVRLPEKVRGDFLAQRNANHVGARRLLRLYAEYGENVIESAIEEILRRSEARARELLRALPEGTYSFEDCLDDHGPGTGPVSVRVDITIEDGVATVDFSRSGDQVPAGLNCYINYTRAYASFGMRIFAGIDVPNNAGIERVIRTVAREGSFFNARYPAASGGRASCQIRIFDAINGAMAQAVPERAMGAFSHWANPKFGGVDEATGRRWIMYDLILGGFGGRSWKDGAEALCPVFNCANVPVEVHETGNPVRIHRLQLIQDSGGPGRFRGGCGLRKDVEMLSDGATVVLLGDRHKTAPYGLFGGGPGTPARTVLIRDGEETELGSKEVRRLRRGDIVSFRLAGAGGYGDPASRSREAVREDVRDGFVSREAARAVYGATDADLA</sequence>
<gene>
    <name evidence="2" type="primary">hyuB</name>
    <name evidence="2" type="ORF">GCM10010964_04730</name>
</gene>
<dbReference type="PANTHER" id="PTHR11365:SF23">
    <property type="entry name" value="HYPOTHETICAL 5-OXOPROLINASE (EUROFUNG)-RELATED"/>
    <property type="match status" value="1"/>
</dbReference>
<dbReference type="InterPro" id="IPR045079">
    <property type="entry name" value="Oxoprolinase-like"/>
</dbReference>
<dbReference type="Pfam" id="PF02538">
    <property type="entry name" value="Hydantoinase_B"/>
    <property type="match status" value="1"/>
</dbReference>
<keyword evidence="3" id="KW-1185">Reference proteome</keyword>
<protein>
    <submittedName>
        <fullName evidence="2">N-methylhydantoinase B</fullName>
    </submittedName>
</protein>